<protein>
    <submittedName>
        <fullName evidence="2">Uncharacterized protein</fullName>
    </submittedName>
</protein>
<reference evidence="2" key="1">
    <citation type="submission" date="2019-08" db="EMBL/GenBank/DDBJ databases">
        <title>The improved chromosome-level genome for the pearl oyster Pinctada fucata martensii using PacBio sequencing and Hi-C.</title>
        <authorList>
            <person name="Zheng Z."/>
        </authorList>
    </citation>
    <scope>NUCLEOTIDE SEQUENCE</scope>
    <source>
        <strain evidence="2">ZZ-2019</strain>
        <tissue evidence="2">Adductor muscle</tissue>
    </source>
</reference>
<sequence>MADNNTVADIKENTKEDVESTQSKRRAKITNRQRYFNAKDARKFYDINVYKAYQSHKFRTMGKKYTVQFKDMSKDITPTEFPKVLPNIMNTLVDDLKNENNIKDADYVRSIVHQPSLKSEIWIPFSQSTEMSGDAILQEVQKVQQSNEDFKMEDGQTTIDLLHVEMPMGSGGESLKHLHSNKEAFRKGKRSIVSIVNDKDHMCLSRAIVVTMVNTNRPEKDSEDWKKEWDKIIRPKGYKLQTERAKALCDQAGVSSEHGCGPTEWEKFQKVLMPNYKLKIYQQNAVAKTLKFDVLYK</sequence>
<feature type="compositionally biased region" description="Basic and acidic residues" evidence="1">
    <location>
        <begin position="9"/>
        <end position="18"/>
    </location>
</feature>
<name>A0AA88XKQ0_PINIB</name>
<evidence type="ECO:0000313" key="2">
    <source>
        <dbReference type="EMBL" id="KAK3087574.1"/>
    </source>
</evidence>
<accession>A0AA88XKQ0</accession>
<feature type="region of interest" description="Disordered" evidence="1">
    <location>
        <begin position="1"/>
        <end position="26"/>
    </location>
</feature>
<evidence type="ECO:0000313" key="3">
    <source>
        <dbReference type="Proteomes" id="UP001186944"/>
    </source>
</evidence>
<dbReference type="AlphaFoldDB" id="A0AA88XKQ0"/>
<gene>
    <name evidence="2" type="ORF">FSP39_007682</name>
</gene>
<keyword evidence="3" id="KW-1185">Reference proteome</keyword>
<dbReference type="Proteomes" id="UP001186944">
    <property type="component" value="Unassembled WGS sequence"/>
</dbReference>
<comment type="caution">
    <text evidence="2">The sequence shown here is derived from an EMBL/GenBank/DDBJ whole genome shotgun (WGS) entry which is preliminary data.</text>
</comment>
<proteinExistence type="predicted"/>
<evidence type="ECO:0000256" key="1">
    <source>
        <dbReference type="SAM" id="MobiDB-lite"/>
    </source>
</evidence>
<organism evidence="2 3">
    <name type="scientific">Pinctada imbricata</name>
    <name type="common">Atlantic pearl-oyster</name>
    <name type="synonym">Pinctada martensii</name>
    <dbReference type="NCBI Taxonomy" id="66713"/>
    <lineage>
        <taxon>Eukaryota</taxon>
        <taxon>Metazoa</taxon>
        <taxon>Spiralia</taxon>
        <taxon>Lophotrochozoa</taxon>
        <taxon>Mollusca</taxon>
        <taxon>Bivalvia</taxon>
        <taxon>Autobranchia</taxon>
        <taxon>Pteriomorphia</taxon>
        <taxon>Pterioida</taxon>
        <taxon>Pterioidea</taxon>
        <taxon>Pteriidae</taxon>
        <taxon>Pinctada</taxon>
    </lineage>
</organism>
<dbReference type="EMBL" id="VSWD01000011">
    <property type="protein sequence ID" value="KAK3087574.1"/>
    <property type="molecule type" value="Genomic_DNA"/>
</dbReference>